<comment type="similarity">
    <text evidence="2 7">Belongs to the SLU7 family.</text>
</comment>
<dbReference type="InterPro" id="IPR021715">
    <property type="entry name" value="Slu7_dom"/>
</dbReference>
<evidence type="ECO:0000256" key="8">
    <source>
        <dbReference type="SAM" id="MobiDB-lite"/>
    </source>
</evidence>
<dbReference type="EMBL" id="CAUYUE010000004">
    <property type="protein sequence ID" value="CAK0762668.1"/>
    <property type="molecule type" value="Genomic_DNA"/>
</dbReference>
<evidence type="ECO:0000256" key="2">
    <source>
        <dbReference type="ARBA" id="ARBA00007203"/>
    </source>
</evidence>
<feature type="region of interest" description="Disordered" evidence="8">
    <location>
        <begin position="517"/>
        <end position="537"/>
    </location>
</feature>
<dbReference type="PANTHER" id="PTHR12942:SF2">
    <property type="entry name" value="PRE-MRNA-SPLICING FACTOR SLU7"/>
    <property type="match status" value="1"/>
</dbReference>
<sequence length="537" mass="60583">MTSMSEFRRQKELEEARKAGIAPAAVDEEGKEINPHIPQYMSSAPWYLNNNRPSLKHQKDWRTHGKDELGKFYDRGAKVFQAKAYRKGSCENCGAMSHKTKDCVERPRQKGAKWTNKHIAADEKIEDIRLETFEARRDRWNGYEASEYSRIMDRYEKIEEAKKTVRKKAELEKRFEKDGDAFAGSDDSDVDDEDKIAEQEEAGFGKVEKRVRTTAGGATGSVRNLRIREDTAKYLLNLDPNSAHYDPKSRSMRQDPQPNKDPSQKAFAGDNFVRQSGDFHDMEALAVHSFSAHDKGQDIHMQGAPSQAEALYKQFRAKKDMLEGKTKEQVMSKYGSAAQAPDEEVLALAQSEAYTEYNAEGRVIKGEASIKRSRYPEDVLINNHTSVWGSWWSNGSWGYACCHQTTKNSFCTGEAGLEAEAQAAELMDANLAHRLQRPEPPAERSSAQVVNGMSSAMWGTEQSGEAALDEGKLRDALKKHRAHDKAAVEMDDRKRKFNSIAGNEEVTLEEMEAYRISRSRGAEDPMAKFLNEEDGGE</sequence>
<dbReference type="GO" id="GO:0030628">
    <property type="term" value="F:pre-mRNA 3'-splice site binding"/>
    <property type="evidence" value="ECO:0007669"/>
    <property type="project" value="UniProtKB-UniRule"/>
</dbReference>
<evidence type="ECO:0000256" key="7">
    <source>
        <dbReference type="RuleBase" id="RU367071"/>
    </source>
</evidence>
<comment type="subcellular location">
    <subcellularLocation>
        <location evidence="1 7">Nucleus</location>
    </subcellularLocation>
</comment>
<evidence type="ECO:0000256" key="3">
    <source>
        <dbReference type="ARBA" id="ARBA00022664"/>
    </source>
</evidence>
<keyword evidence="6 7" id="KW-0539">Nucleus</keyword>
<feature type="compositionally biased region" description="Basic and acidic residues" evidence="8">
    <location>
        <begin position="1"/>
        <end position="18"/>
    </location>
</feature>
<comment type="caution">
    <text evidence="10">The sequence shown here is derived from an EMBL/GenBank/DDBJ whole genome shotgun (WGS) entry which is preliminary data.</text>
</comment>
<evidence type="ECO:0000256" key="4">
    <source>
        <dbReference type="ARBA" id="ARBA00022728"/>
    </source>
</evidence>
<protein>
    <recommendedName>
        <fullName evidence="7">Pre-mRNA-splicing factor SLU7</fullName>
    </recommendedName>
</protein>
<accession>A0AAV1I0B9</accession>
<evidence type="ECO:0000259" key="9">
    <source>
        <dbReference type="Pfam" id="PF11708"/>
    </source>
</evidence>
<feature type="domain" description="Pre-mRNA-splicing factor SLU7" evidence="9">
    <location>
        <begin position="132"/>
        <end position="390"/>
    </location>
</feature>
<proteinExistence type="inferred from homology"/>
<keyword evidence="5 7" id="KW-0508">mRNA splicing</keyword>
<evidence type="ECO:0000256" key="6">
    <source>
        <dbReference type="ARBA" id="ARBA00023242"/>
    </source>
</evidence>
<gene>
    <name evidence="10" type="ORF">CVIRNUC_002980</name>
</gene>
<keyword evidence="4 7" id="KW-0747">Spliceosome</keyword>
<dbReference type="GO" id="GO:0000398">
    <property type="term" value="P:mRNA splicing, via spliceosome"/>
    <property type="evidence" value="ECO:0007669"/>
    <property type="project" value="UniProtKB-UniRule"/>
</dbReference>
<dbReference type="PANTHER" id="PTHR12942">
    <property type="entry name" value="STEP II SPLICING FACTOR SLU7"/>
    <property type="match status" value="1"/>
</dbReference>
<dbReference type="Proteomes" id="UP001314263">
    <property type="component" value="Unassembled WGS sequence"/>
</dbReference>
<evidence type="ECO:0000313" key="11">
    <source>
        <dbReference type="Proteomes" id="UP001314263"/>
    </source>
</evidence>
<evidence type="ECO:0000313" key="10">
    <source>
        <dbReference type="EMBL" id="CAK0762668.1"/>
    </source>
</evidence>
<feature type="region of interest" description="Disordered" evidence="8">
    <location>
        <begin position="238"/>
        <end position="266"/>
    </location>
</feature>
<keyword evidence="11" id="KW-1185">Reference proteome</keyword>
<feature type="compositionally biased region" description="Acidic residues" evidence="8">
    <location>
        <begin position="186"/>
        <end position="201"/>
    </location>
</feature>
<comment type="function">
    <text evidence="7">Involved in pre-mRNA splicing.</text>
</comment>
<evidence type="ECO:0000256" key="1">
    <source>
        <dbReference type="ARBA" id="ARBA00004123"/>
    </source>
</evidence>
<feature type="compositionally biased region" description="Basic and acidic residues" evidence="8">
    <location>
        <begin position="517"/>
        <end position="526"/>
    </location>
</feature>
<evidence type="ECO:0000256" key="5">
    <source>
        <dbReference type="ARBA" id="ARBA00023187"/>
    </source>
</evidence>
<dbReference type="GO" id="GO:0005681">
    <property type="term" value="C:spliceosomal complex"/>
    <property type="evidence" value="ECO:0007669"/>
    <property type="project" value="UniProtKB-UniRule"/>
</dbReference>
<dbReference type="Pfam" id="PF11708">
    <property type="entry name" value="Slu7"/>
    <property type="match status" value="1"/>
</dbReference>
<feature type="region of interest" description="Disordered" evidence="8">
    <location>
        <begin position="176"/>
        <end position="208"/>
    </location>
</feature>
<reference evidence="10 11" key="1">
    <citation type="submission" date="2023-10" db="EMBL/GenBank/DDBJ databases">
        <authorList>
            <person name="Maclean D."/>
            <person name="Macfadyen A."/>
        </authorList>
    </citation>
    <scope>NUCLEOTIDE SEQUENCE [LARGE SCALE GENOMIC DNA]</scope>
</reference>
<organism evidence="10 11">
    <name type="scientific">Coccomyxa viridis</name>
    <dbReference type="NCBI Taxonomy" id="1274662"/>
    <lineage>
        <taxon>Eukaryota</taxon>
        <taxon>Viridiplantae</taxon>
        <taxon>Chlorophyta</taxon>
        <taxon>core chlorophytes</taxon>
        <taxon>Trebouxiophyceae</taxon>
        <taxon>Trebouxiophyceae incertae sedis</taxon>
        <taxon>Coccomyxaceae</taxon>
        <taxon>Coccomyxa</taxon>
    </lineage>
</organism>
<feature type="region of interest" description="Disordered" evidence="8">
    <location>
        <begin position="1"/>
        <end position="36"/>
    </location>
</feature>
<keyword evidence="3 7" id="KW-0507">mRNA processing</keyword>
<name>A0AAV1I0B9_9CHLO</name>
<dbReference type="AlphaFoldDB" id="A0AAV1I0B9"/>
<dbReference type="InterPro" id="IPR039974">
    <property type="entry name" value="Splicing_factor_SLU7"/>
</dbReference>
<comment type="subunit">
    <text evidence="7">Associated with the spliceosome.</text>
</comment>